<evidence type="ECO:0000256" key="1">
    <source>
        <dbReference type="SAM" id="MobiDB-lite"/>
    </source>
</evidence>
<organism evidence="2 3">
    <name type="scientific">Rhamnusium bicolor</name>
    <dbReference type="NCBI Taxonomy" id="1586634"/>
    <lineage>
        <taxon>Eukaryota</taxon>
        <taxon>Metazoa</taxon>
        <taxon>Ecdysozoa</taxon>
        <taxon>Arthropoda</taxon>
        <taxon>Hexapoda</taxon>
        <taxon>Insecta</taxon>
        <taxon>Pterygota</taxon>
        <taxon>Neoptera</taxon>
        <taxon>Endopterygota</taxon>
        <taxon>Coleoptera</taxon>
        <taxon>Polyphaga</taxon>
        <taxon>Cucujiformia</taxon>
        <taxon>Chrysomeloidea</taxon>
        <taxon>Cerambycidae</taxon>
        <taxon>Lepturinae</taxon>
        <taxon>Rhagiini</taxon>
        <taxon>Rhamnusium</taxon>
    </lineage>
</organism>
<evidence type="ECO:0000313" key="3">
    <source>
        <dbReference type="Proteomes" id="UP001162156"/>
    </source>
</evidence>
<dbReference type="AlphaFoldDB" id="A0AAV8Y1X5"/>
<sequence length="104" mass="10876">MIIFIVLGVGDKVSSTVTGMTVQDEARAMPQTAATRSRFMITDILSGPADGAAIIRGRSPSPGPRDLSLHSNPIHDSDTDSSGHPDTSSICSSGKFGFASNKRD</sequence>
<name>A0AAV8Y1X5_9CUCU</name>
<evidence type="ECO:0000313" key="2">
    <source>
        <dbReference type="EMBL" id="KAJ8944195.1"/>
    </source>
</evidence>
<feature type="compositionally biased region" description="Basic and acidic residues" evidence="1">
    <location>
        <begin position="73"/>
        <end position="83"/>
    </location>
</feature>
<dbReference type="Proteomes" id="UP001162156">
    <property type="component" value="Unassembled WGS sequence"/>
</dbReference>
<proteinExistence type="predicted"/>
<accession>A0AAV8Y1X5</accession>
<protein>
    <submittedName>
        <fullName evidence="2">Uncharacterized protein</fullName>
    </submittedName>
</protein>
<keyword evidence="3" id="KW-1185">Reference proteome</keyword>
<comment type="caution">
    <text evidence="2">The sequence shown here is derived from an EMBL/GenBank/DDBJ whole genome shotgun (WGS) entry which is preliminary data.</text>
</comment>
<gene>
    <name evidence="2" type="ORF">NQ314_009523</name>
</gene>
<feature type="region of interest" description="Disordered" evidence="1">
    <location>
        <begin position="51"/>
        <end position="104"/>
    </location>
</feature>
<dbReference type="EMBL" id="JANEYF010002618">
    <property type="protein sequence ID" value="KAJ8944195.1"/>
    <property type="molecule type" value="Genomic_DNA"/>
</dbReference>
<reference evidence="2" key="1">
    <citation type="journal article" date="2023" name="Insect Mol. Biol.">
        <title>Genome sequencing provides insights into the evolution of gene families encoding plant cell wall-degrading enzymes in longhorned beetles.</title>
        <authorList>
            <person name="Shin N.R."/>
            <person name="Okamura Y."/>
            <person name="Kirsch R."/>
            <person name="Pauchet Y."/>
        </authorList>
    </citation>
    <scope>NUCLEOTIDE SEQUENCE</scope>
    <source>
        <strain evidence="2">RBIC_L_NR</strain>
    </source>
</reference>